<evidence type="ECO:0000259" key="2">
    <source>
        <dbReference type="Pfam" id="PF23399"/>
    </source>
</evidence>
<name>A0AAD8K2L3_TARER</name>
<dbReference type="Proteomes" id="UP001229421">
    <property type="component" value="Unassembled WGS sequence"/>
</dbReference>
<proteinExistence type="predicted"/>
<feature type="region of interest" description="Disordered" evidence="1">
    <location>
        <begin position="1"/>
        <end position="21"/>
    </location>
</feature>
<feature type="region of interest" description="Disordered" evidence="1">
    <location>
        <begin position="382"/>
        <end position="412"/>
    </location>
</feature>
<dbReference type="PANTHER" id="PTHR33836">
    <property type="entry name" value="LOW-TEMPERATURE-INDUCED 65 KDA PROTEIN-RELATED"/>
    <property type="match status" value="1"/>
</dbReference>
<dbReference type="PANTHER" id="PTHR33836:SF21">
    <property type="entry name" value="LOW-TEMPERATURE-INDUCED 65 KDA PROTEIN"/>
    <property type="match status" value="1"/>
</dbReference>
<evidence type="ECO:0000313" key="4">
    <source>
        <dbReference type="Proteomes" id="UP001229421"/>
    </source>
</evidence>
<evidence type="ECO:0000313" key="3">
    <source>
        <dbReference type="EMBL" id="KAK1415250.1"/>
    </source>
</evidence>
<feature type="domain" description="LTI65/LTI78 PGEED repeat" evidence="2">
    <location>
        <begin position="352"/>
        <end position="381"/>
    </location>
</feature>
<feature type="compositionally biased region" description="Polar residues" evidence="1">
    <location>
        <begin position="282"/>
        <end position="300"/>
    </location>
</feature>
<dbReference type="EMBL" id="JAUHHV010000008">
    <property type="protein sequence ID" value="KAK1415250.1"/>
    <property type="molecule type" value="Genomic_DNA"/>
</dbReference>
<sequence length="412" mass="44828">MKKVKEKLKATIHSGHHKDEAQAVNDSHVVRSGLAEPTVMGTPVLAEDLYATHSDIVDTPVRSFSQWEDEEKHHAPPPLSTGYETHLPHSYGQDLNRDQFKGTSGDFRMYPPPQVGLGHDFNPTTGYETQVTDLPGVGHFNTYGQEHVNRDQFKGGVEEGYGEPPSLSTGYGAHSTDRSHDTYHVDETAHEGLPHDTGGQEVGITGVLKSFDKMKLFDEHDTSDQHEPNVYTGSHDQFAPEHVEKPPLDTIASNPSNPNSSYTQRISAIAERVAALKDTVVSKLSSSGDNTSDASRLSPKTNKKASFPTELSHKVADTLSGTLGPVYEKVAGAGSSVMSRMQSSGGDDTGGKGVTVKEYLADTFKPGDDDKVLSEVITHALHRGKGNQQQAQETSTTTYVIRDEGERRLQDN</sequence>
<gene>
    <name evidence="3" type="ORF">QVD17_31026</name>
</gene>
<dbReference type="AlphaFoldDB" id="A0AAD8K2L3"/>
<protein>
    <recommendedName>
        <fullName evidence="2">LTI65/LTI78 PGEED repeat domain-containing protein</fullName>
    </recommendedName>
</protein>
<dbReference type="GO" id="GO:0006950">
    <property type="term" value="P:response to stress"/>
    <property type="evidence" value="ECO:0007669"/>
    <property type="project" value="TreeGrafter"/>
</dbReference>
<feature type="region of interest" description="Disordered" evidence="1">
    <location>
        <begin position="282"/>
        <end position="309"/>
    </location>
</feature>
<feature type="compositionally biased region" description="Polar residues" evidence="1">
    <location>
        <begin position="386"/>
        <end position="399"/>
    </location>
</feature>
<evidence type="ECO:0000256" key="1">
    <source>
        <dbReference type="SAM" id="MobiDB-lite"/>
    </source>
</evidence>
<dbReference type="InterPro" id="IPR037491">
    <property type="entry name" value="LTI78/LTI65"/>
</dbReference>
<feature type="compositionally biased region" description="Basic and acidic residues" evidence="1">
    <location>
        <begin position="401"/>
        <end position="412"/>
    </location>
</feature>
<dbReference type="GO" id="GO:0009737">
    <property type="term" value="P:response to abscisic acid"/>
    <property type="evidence" value="ECO:0007669"/>
    <property type="project" value="InterPro"/>
</dbReference>
<accession>A0AAD8K2L3</accession>
<feature type="region of interest" description="Disordered" evidence="1">
    <location>
        <begin position="65"/>
        <end position="89"/>
    </location>
</feature>
<organism evidence="3 4">
    <name type="scientific">Tagetes erecta</name>
    <name type="common">African marigold</name>
    <dbReference type="NCBI Taxonomy" id="13708"/>
    <lineage>
        <taxon>Eukaryota</taxon>
        <taxon>Viridiplantae</taxon>
        <taxon>Streptophyta</taxon>
        <taxon>Embryophyta</taxon>
        <taxon>Tracheophyta</taxon>
        <taxon>Spermatophyta</taxon>
        <taxon>Magnoliopsida</taxon>
        <taxon>eudicotyledons</taxon>
        <taxon>Gunneridae</taxon>
        <taxon>Pentapetalae</taxon>
        <taxon>asterids</taxon>
        <taxon>campanulids</taxon>
        <taxon>Asterales</taxon>
        <taxon>Asteraceae</taxon>
        <taxon>Asteroideae</taxon>
        <taxon>Heliantheae alliance</taxon>
        <taxon>Tageteae</taxon>
        <taxon>Tagetes</taxon>
    </lineage>
</organism>
<dbReference type="InterPro" id="IPR057059">
    <property type="entry name" value="LTI65/LTI78_PGEED"/>
</dbReference>
<keyword evidence="4" id="KW-1185">Reference proteome</keyword>
<comment type="caution">
    <text evidence="3">The sequence shown here is derived from an EMBL/GenBank/DDBJ whole genome shotgun (WGS) entry which is preliminary data.</text>
</comment>
<dbReference type="Pfam" id="PF23399">
    <property type="entry name" value="LTI65_PGEED"/>
    <property type="match status" value="1"/>
</dbReference>
<reference evidence="3" key="1">
    <citation type="journal article" date="2023" name="bioRxiv">
        <title>Improved chromosome-level genome assembly for marigold (Tagetes erecta).</title>
        <authorList>
            <person name="Jiang F."/>
            <person name="Yuan L."/>
            <person name="Wang S."/>
            <person name="Wang H."/>
            <person name="Xu D."/>
            <person name="Wang A."/>
            <person name="Fan W."/>
        </authorList>
    </citation>
    <scope>NUCLEOTIDE SEQUENCE</scope>
    <source>
        <strain evidence="3">WSJ</strain>
        <tissue evidence="3">Leaf</tissue>
    </source>
</reference>